<accession>A0A1I7YYX0</accession>
<evidence type="ECO:0000313" key="4">
    <source>
        <dbReference type="WBParaSite" id="L893_g20921.t2"/>
    </source>
</evidence>
<dbReference type="GO" id="GO:0004674">
    <property type="term" value="F:protein serine/threonine kinase activity"/>
    <property type="evidence" value="ECO:0007669"/>
    <property type="project" value="TreeGrafter"/>
</dbReference>
<dbReference type="InterPro" id="IPR017441">
    <property type="entry name" value="Protein_kinase_ATP_BS"/>
</dbReference>
<dbReference type="WBParaSite" id="L893_g20921.t2">
    <property type="protein sequence ID" value="L893_g20921.t2"/>
    <property type="gene ID" value="L893_g20921"/>
</dbReference>
<keyword evidence="1" id="KW-0547">Nucleotide-binding</keyword>
<dbReference type="Proteomes" id="UP000095287">
    <property type="component" value="Unplaced"/>
</dbReference>
<dbReference type="PROSITE" id="PS50011">
    <property type="entry name" value="PROTEIN_KINASE_DOM"/>
    <property type="match status" value="1"/>
</dbReference>
<feature type="binding site" evidence="1">
    <location>
        <position position="40"/>
    </location>
    <ligand>
        <name>ATP</name>
        <dbReference type="ChEBI" id="CHEBI:30616"/>
    </ligand>
</feature>
<dbReference type="AlphaFoldDB" id="A0A1I7YYX0"/>
<keyword evidence="1" id="KW-0067">ATP-binding</keyword>
<dbReference type="InterPro" id="IPR011009">
    <property type="entry name" value="Kinase-like_dom_sf"/>
</dbReference>
<evidence type="ECO:0000313" key="3">
    <source>
        <dbReference type="Proteomes" id="UP000095287"/>
    </source>
</evidence>
<dbReference type="Gene3D" id="1.10.510.10">
    <property type="entry name" value="Transferase(Phosphotransferase) domain 1"/>
    <property type="match status" value="1"/>
</dbReference>
<name>A0A1I7YYX0_9BILA</name>
<dbReference type="InterPro" id="IPR000719">
    <property type="entry name" value="Prot_kinase_dom"/>
</dbReference>
<dbReference type="Pfam" id="PF00069">
    <property type="entry name" value="Pkinase"/>
    <property type="match status" value="1"/>
</dbReference>
<organism evidence="3 4">
    <name type="scientific">Steinernema glaseri</name>
    <dbReference type="NCBI Taxonomy" id="37863"/>
    <lineage>
        <taxon>Eukaryota</taxon>
        <taxon>Metazoa</taxon>
        <taxon>Ecdysozoa</taxon>
        <taxon>Nematoda</taxon>
        <taxon>Chromadorea</taxon>
        <taxon>Rhabditida</taxon>
        <taxon>Tylenchina</taxon>
        <taxon>Panagrolaimomorpha</taxon>
        <taxon>Strongyloidoidea</taxon>
        <taxon>Steinernematidae</taxon>
        <taxon>Steinernema</taxon>
    </lineage>
</organism>
<evidence type="ECO:0000259" key="2">
    <source>
        <dbReference type="PROSITE" id="PS50011"/>
    </source>
</evidence>
<protein>
    <submittedName>
        <fullName evidence="4">Protein kinase domain-containing protein</fullName>
    </submittedName>
</protein>
<dbReference type="PANTHER" id="PTHR24359">
    <property type="entry name" value="SERINE/THREONINE-PROTEIN KINASE SBK1"/>
    <property type="match status" value="1"/>
</dbReference>
<keyword evidence="3" id="KW-1185">Reference proteome</keyword>
<reference evidence="4" key="1">
    <citation type="submission" date="2016-11" db="UniProtKB">
        <authorList>
            <consortium name="WormBaseParasite"/>
        </authorList>
    </citation>
    <scope>IDENTIFICATION</scope>
</reference>
<dbReference type="SUPFAM" id="SSF56112">
    <property type="entry name" value="Protein kinase-like (PK-like)"/>
    <property type="match status" value="1"/>
</dbReference>
<feature type="domain" description="Protein kinase" evidence="2">
    <location>
        <begin position="13"/>
        <end position="254"/>
    </location>
</feature>
<proteinExistence type="predicted"/>
<dbReference type="PROSITE" id="PS00107">
    <property type="entry name" value="PROTEIN_KINASE_ATP"/>
    <property type="match status" value="1"/>
</dbReference>
<dbReference type="PANTHER" id="PTHR24359:SF1">
    <property type="entry name" value="INHIBITOR OF NUCLEAR FACTOR KAPPA-B KINASE EPSILON SUBUNIT HOMOLOG 1-RELATED"/>
    <property type="match status" value="1"/>
</dbReference>
<dbReference type="GO" id="GO:0005524">
    <property type="term" value="F:ATP binding"/>
    <property type="evidence" value="ECO:0007669"/>
    <property type="project" value="UniProtKB-UniRule"/>
</dbReference>
<evidence type="ECO:0000256" key="1">
    <source>
        <dbReference type="PROSITE-ProRule" id="PRU10141"/>
    </source>
</evidence>
<sequence>MNTNFSWFFDEDYVEEAYLGRGGFGSVYRVNVGGDAFAIKQVHARNGPTERWYQQRLDHPNILKCLAGKKAPAGQYDLLLEYAPFGSLQSVIEAYGYVERWTAYGFYRQLLSALKHMHEKDFCHWDLHPKNILVFSTKLIKLGDFGCTCTMGTDFEVLRSGHRGPPEASDGLWEDGIQLDLWCAAFVYLRCLIGKRPWEKASMGCPEYAAFQRDNLHALIAMDQRWKLASADFRFLRRILHHDPKQRLVPSCYS</sequence>